<dbReference type="AlphaFoldDB" id="A0A4R4WEY4"/>
<evidence type="ECO:0000313" key="2">
    <source>
        <dbReference type="EMBL" id="TDD12030.1"/>
    </source>
</evidence>
<evidence type="ECO:0000256" key="1">
    <source>
        <dbReference type="SAM" id="Phobius"/>
    </source>
</evidence>
<keyword evidence="1" id="KW-1133">Transmembrane helix</keyword>
<dbReference type="EMBL" id="SMKR01000319">
    <property type="protein sequence ID" value="TDD12030.1"/>
    <property type="molecule type" value="Genomic_DNA"/>
</dbReference>
<keyword evidence="1" id="KW-0812">Transmembrane</keyword>
<comment type="caution">
    <text evidence="2">The sequence shown here is derived from an EMBL/GenBank/DDBJ whole genome shotgun (WGS) entry which is preliminary data.</text>
</comment>
<sequence>MTVAAVIGIIAIVVYALGAPAVSRRLPPAAATRVLVAAGVLAAASGVFILGG</sequence>
<gene>
    <name evidence="2" type="ORF">E1218_35535</name>
</gene>
<name>A0A4R4WEY4_9ACTN</name>
<protein>
    <submittedName>
        <fullName evidence="2">M56 family peptidase</fullName>
    </submittedName>
</protein>
<feature type="transmembrane region" description="Helical" evidence="1">
    <location>
        <begin position="34"/>
        <end position="51"/>
    </location>
</feature>
<proteinExistence type="predicted"/>
<reference evidence="2 3" key="1">
    <citation type="submission" date="2019-02" db="EMBL/GenBank/DDBJ databases">
        <title>Draft genome sequences of novel Actinobacteria.</title>
        <authorList>
            <person name="Sahin N."/>
            <person name="Ay H."/>
            <person name="Saygin H."/>
        </authorList>
    </citation>
    <scope>NUCLEOTIDE SEQUENCE [LARGE SCALE GENOMIC DNA]</scope>
    <source>
        <strain evidence="2 3">16K104</strain>
    </source>
</reference>
<organism evidence="2 3">
    <name type="scientific">Kribbella turkmenica</name>
    <dbReference type="NCBI Taxonomy" id="2530375"/>
    <lineage>
        <taxon>Bacteria</taxon>
        <taxon>Bacillati</taxon>
        <taxon>Actinomycetota</taxon>
        <taxon>Actinomycetes</taxon>
        <taxon>Propionibacteriales</taxon>
        <taxon>Kribbellaceae</taxon>
        <taxon>Kribbella</taxon>
    </lineage>
</organism>
<keyword evidence="3" id="KW-1185">Reference proteome</keyword>
<accession>A0A4R4WEY4</accession>
<dbReference type="Proteomes" id="UP000295172">
    <property type="component" value="Unassembled WGS sequence"/>
</dbReference>
<keyword evidence="1" id="KW-0472">Membrane</keyword>
<evidence type="ECO:0000313" key="3">
    <source>
        <dbReference type="Proteomes" id="UP000295172"/>
    </source>
</evidence>
<feature type="non-terminal residue" evidence="2">
    <location>
        <position position="52"/>
    </location>
</feature>